<dbReference type="Pfam" id="PF00069">
    <property type="entry name" value="Pkinase"/>
    <property type="match status" value="1"/>
</dbReference>
<reference evidence="13 14" key="2">
    <citation type="journal article" date="2015" name="Eukaryot. Cell">
        <title>Asexual propagation of a virulent clone complex in a human and feline outbreak of sporotrichosis.</title>
        <authorList>
            <person name="Teixeira Mde M."/>
            <person name="Rodrigues A.M."/>
            <person name="Tsui C.K."/>
            <person name="de Almeida L.G."/>
            <person name="Van Diepeningen A.D."/>
            <person name="van den Ende B.G."/>
            <person name="Fernandes G.F."/>
            <person name="Kano R."/>
            <person name="Hamelin R.C."/>
            <person name="Lopes-Bezerra L.M."/>
            <person name="Vasconcelos A.T."/>
            <person name="de Hoog S."/>
            <person name="de Camargo Z.P."/>
            <person name="Felipe M.S."/>
        </authorList>
    </citation>
    <scope>NUCLEOTIDE SEQUENCE [LARGE SCALE GENOMIC DNA]</scope>
    <source>
        <strain evidence="13 14">1099-18</strain>
    </source>
</reference>
<feature type="region of interest" description="Disordered" evidence="11">
    <location>
        <begin position="782"/>
        <end position="833"/>
    </location>
</feature>
<feature type="binding site" evidence="10">
    <location>
        <position position="72"/>
    </location>
    <ligand>
        <name>ATP</name>
        <dbReference type="ChEBI" id="CHEBI:30616"/>
    </ligand>
</feature>
<dbReference type="EC" id="2.7.11.1" evidence="2"/>
<organism evidence="13 14">
    <name type="scientific">Sporothrix schenckii 1099-18</name>
    <dbReference type="NCBI Taxonomy" id="1397361"/>
    <lineage>
        <taxon>Eukaryota</taxon>
        <taxon>Fungi</taxon>
        <taxon>Dikarya</taxon>
        <taxon>Ascomycota</taxon>
        <taxon>Pezizomycotina</taxon>
        <taxon>Sordariomycetes</taxon>
        <taxon>Sordariomycetidae</taxon>
        <taxon>Ophiostomatales</taxon>
        <taxon>Ophiostomataceae</taxon>
        <taxon>Sporothrix</taxon>
    </lineage>
</organism>
<feature type="region of interest" description="Disordered" evidence="11">
    <location>
        <begin position="949"/>
        <end position="968"/>
    </location>
</feature>
<keyword evidence="6" id="KW-0418">Kinase</keyword>
<evidence type="ECO:0000256" key="9">
    <source>
        <dbReference type="ARBA" id="ARBA00048679"/>
    </source>
</evidence>
<evidence type="ECO:0000256" key="11">
    <source>
        <dbReference type="SAM" id="MobiDB-lite"/>
    </source>
</evidence>
<evidence type="ECO:0000256" key="3">
    <source>
        <dbReference type="ARBA" id="ARBA00022527"/>
    </source>
</evidence>
<dbReference type="FunFam" id="1.10.510.10:FF:000670">
    <property type="entry name" value="Serine/threonin protein kinase, putative"/>
    <property type="match status" value="1"/>
</dbReference>
<dbReference type="InterPro" id="IPR017441">
    <property type="entry name" value="Protein_kinase_ATP_BS"/>
</dbReference>
<evidence type="ECO:0000256" key="10">
    <source>
        <dbReference type="PROSITE-ProRule" id="PRU10141"/>
    </source>
</evidence>
<feature type="compositionally biased region" description="Gly residues" evidence="11">
    <location>
        <begin position="872"/>
        <end position="902"/>
    </location>
</feature>
<protein>
    <recommendedName>
        <fullName evidence="2">non-specific serine/threonine protein kinase</fullName>
        <ecNumber evidence="2">2.7.11.1</ecNumber>
    </recommendedName>
</protein>
<dbReference type="PROSITE" id="PS50011">
    <property type="entry name" value="PROTEIN_KINASE_DOM"/>
    <property type="match status" value="1"/>
</dbReference>
<dbReference type="GO" id="GO:0004674">
    <property type="term" value="F:protein serine/threonine kinase activity"/>
    <property type="evidence" value="ECO:0007669"/>
    <property type="project" value="UniProtKB-KW"/>
</dbReference>
<feature type="region of interest" description="Disordered" evidence="11">
    <location>
        <begin position="397"/>
        <end position="458"/>
    </location>
</feature>
<comment type="catalytic activity">
    <reaction evidence="8">
        <text>L-threonyl-[protein] + ATP = O-phospho-L-threonyl-[protein] + ADP + H(+)</text>
        <dbReference type="Rhea" id="RHEA:46608"/>
        <dbReference type="Rhea" id="RHEA-COMP:11060"/>
        <dbReference type="Rhea" id="RHEA-COMP:11605"/>
        <dbReference type="ChEBI" id="CHEBI:15378"/>
        <dbReference type="ChEBI" id="CHEBI:30013"/>
        <dbReference type="ChEBI" id="CHEBI:30616"/>
        <dbReference type="ChEBI" id="CHEBI:61977"/>
        <dbReference type="ChEBI" id="CHEBI:456216"/>
        <dbReference type="EC" id="2.7.11.1"/>
    </reaction>
</comment>
<gene>
    <name evidence="13" type="ORF">SPSK_04886</name>
</gene>
<dbReference type="GO" id="GO:0005524">
    <property type="term" value="F:ATP binding"/>
    <property type="evidence" value="ECO:0007669"/>
    <property type="project" value="UniProtKB-UniRule"/>
</dbReference>
<evidence type="ECO:0000256" key="1">
    <source>
        <dbReference type="ARBA" id="ARBA00008874"/>
    </source>
</evidence>
<dbReference type="InterPro" id="IPR000719">
    <property type="entry name" value="Prot_kinase_dom"/>
</dbReference>
<feature type="compositionally biased region" description="Low complexity" evidence="11">
    <location>
        <begin position="487"/>
        <end position="497"/>
    </location>
</feature>
<evidence type="ECO:0000256" key="6">
    <source>
        <dbReference type="ARBA" id="ARBA00022777"/>
    </source>
</evidence>
<feature type="compositionally biased region" description="Low complexity" evidence="11">
    <location>
        <begin position="634"/>
        <end position="651"/>
    </location>
</feature>
<accession>A0A0F2LTC4</accession>
<feature type="compositionally biased region" description="Low complexity" evidence="11">
    <location>
        <begin position="564"/>
        <end position="575"/>
    </location>
</feature>
<dbReference type="InterPro" id="IPR008271">
    <property type="entry name" value="Ser/Thr_kinase_AS"/>
</dbReference>
<sequence length="1085" mass="115804">MATLQVRGADYSATRQKAYDDAIKMQEAVTEECTKAGKEVPPYQLQELIGKGSYGRVYKAKDLKTSQLVAVKIIDIEESDTLDPKRADTYSEFLKEISALKLLRDGGSKNVNYFLDALPVAQAMWMITEYCAGGSVATLMRPTAPGGLQEKWIIPILREVAEAIYWVHRQGIIHRDIKCANVLVTEAGGVQLCDFGVAGVIETKFDKRSTVIGTPHWMAPEMFDQSASYGTEVDIWAFGSMVFEIASGLPPNVVAGVTYHQLGNYLKTHTPRLEGDKYSPQLKDLVAFCLADDPTQRPPIERVQRHPYIFGTSGMYPTDTLAMLVKGYKMWESQGGTRKSLFAPGGAQGPSMDNLASTALANDEWNFSTTLDFDRSVLDNPDSQAVYDVYGTQVDYETGRGGDSSSNGFGGFDDGHSGSTAGGGSFSGGATPRPSRLNGGRGRRRQPPPNLPVVKVPLEKVFDPDSITNYEENSREYYGVPPPPPTASATSTAASASDLPLRDDSMHSTLRESLIDLDASQVDLGGEPSQFADMETIRAGPGAAPRVSMDYNFSFGGGSTTNHSSNSNNSSIISIDESDYNRPPLSDPADLPNNRRTQEWKFPTMAPPASANPEMARFPFNEGETRSARGTPPAGSRAGSRSSNNNSNNNSISMARPAVLVHQHTDPVGLPSQGYETTSQGQGYDLMVPPLQGSSNNRMSVSSLIDLDESLPDPMPEMTRPSTANSDAVSMTGSDVGMANPFDLERHSSIYQPISATNREPSIYVSDDSEFAHMVAASVPDGGPMQLQQNTTTGLGLGQGSAPPPSFHINGVHGGSGSGSSIGTGDPNDEADRRQRRANEGYLHAGGGYMGDEYLEPRYAPDDQPYQQMGGSFNGGYRGGRGGFGGRGGLGGRGGGDRGGSLGQRMNRSNAWSGSGSGPGPQVGMAYSTDGHSNGHRHGSSDASANDFAVQQSSGDSSSIGDGYGDGEFVDAEEYVSGTETEPDPDAGGYDDTGALAHRDTIRNGMRVLDDSFSLPPLPGPPSPHVMQGLGSREEVRDEMKRLLDSFKQHLSFTNTYVTSLPVRRAGVGGVGGVGGMLQDAQIDE</sequence>
<evidence type="ECO:0000256" key="7">
    <source>
        <dbReference type="ARBA" id="ARBA00022840"/>
    </source>
</evidence>
<feature type="region of interest" description="Disordered" evidence="11">
    <location>
        <begin position="858"/>
        <end position="944"/>
    </location>
</feature>
<evidence type="ECO:0000313" key="13">
    <source>
        <dbReference type="EMBL" id="KJR80733.1"/>
    </source>
</evidence>
<dbReference type="PANTHER" id="PTHR48012">
    <property type="entry name" value="STERILE20-LIKE KINASE, ISOFORM B-RELATED"/>
    <property type="match status" value="1"/>
</dbReference>
<dbReference type="PANTHER" id="PTHR48012:SF10">
    <property type="entry name" value="FI20177P1"/>
    <property type="match status" value="1"/>
</dbReference>
<dbReference type="AlphaFoldDB" id="A0A0F2LTC4"/>
<keyword evidence="4" id="KW-0808">Transferase</keyword>
<dbReference type="InterPro" id="IPR011009">
    <property type="entry name" value="Kinase-like_dom_sf"/>
</dbReference>
<evidence type="ECO:0000259" key="12">
    <source>
        <dbReference type="PROSITE" id="PS50011"/>
    </source>
</evidence>
<dbReference type="Gene3D" id="1.10.510.10">
    <property type="entry name" value="Transferase(Phosphotransferase) domain 1"/>
    <property type="match status" value="1"/>
</dbReference>
<keyword evidence="7 10" id="KW-0067">ATP-binding</keyword>
<evidence type="ECO:0000256" key="2">
    <source>
        <dbReference type="ARBA" id="ARBA00012513"/>
    </source>
</evidence>
<evidence type="ECO:0000256" key="4">
    <source>
        <dbReference type="ARBA" id="ARBA00022679"/>
    </source>
</evidence>
<name>A0A0F2LTC4_SPOSC</name>
<dbReference type="Proteomes" id="UP000033710">
    <property type="component" value="Unassembled WGS sequence"/>
</dbReference>
<dbReference type="EMBL" id="AXCR01000012">
    <property type="protein sequence ID" value="KJR80733.1"/>
    <property type="molecule type" value="Genomic_DNA"/>
</dbReference>
<dbReference type="GO" id="GO:0005737">
    <property type="term" value="C:cytoplasm"/>
    <property type="evidence" value="ECO:0007669"/>
    <property type="project" value="TreeGrafter"/>
</dbReference>
<dbReference type="RefSeq" id="XP_016583409.1">
    <property type="nucleotide sequence ID" value="XM_016731646.1"/>
</dbReference>
<feature type="region of interest" description="Disordered" evidence="11">
    <location>
        <begin position="474"/>
        <end position="503"/>
    </location>
</feature>
<feature type="domain" description="Protein kinase" evidence="12">
    <location>
        <begin position="43"/>
        <end position="309"/>
    </location>
</feature>
<dbReference type="PROSITE" id="PS00108">
    <property type="entry name" value="PROTEIN_KINASE_ST"/>
    <property type="match status" value="1"/>
</dbReference>
<evidence type="ECO:0000256" key="8">
    <source>
        <dbReference type="ARBA" id="ARBA00047899"/>
    </source>
</evidence>
<comment type="similarity">
    <text evidence="1">Belongs to the protein kinase superfamily. STE Ser/Thr protein kinase family. STE20 subfamily.</text>
</comment>
<feature type="compositionally biased region" description="Low complexity" evidence="11">
    <location>
        <begin position="428"/>
        <end position="438"/>
    </location>
</feature>
<dbReference type="PROSITE" id="PS00107">
    <property type="entry name" value="PROTEIN_KINASE_ATP"/>
    <property type="match status" value="1"/>
</dbReference>
<keyword evidence="5 10" id="KW-0547">Nucleotide-binding</keyword>
<dbReference type="VEuPathDB" id="FungiDB:SPSK_04886"/>
<dbReference type="OrthoDB" id="248923at2759"/>
<reference evidence="13 14" key="1">
    <citation type="journal article" date="2014" name="BMC Genomics">
        <title>Comparative genomics of the major fungal agents of human and animal Sporotrichosis: Sporothrix schenckii and Sporothrix brasiliensis.</title>
        <authorList>
            <person name="Teixeira M.M."/>
            <person name="de Almeida L.G."/>
            <person name="Kubitschek-Barreira P."/>
            <person name="Alves F.L."/>
            <person name="Kioshima E.S."/>
            <person name="Abadio A.K."/>
            <person name="Fernandes L."/>
            <person name="Derengowski L.S."/>
            <person name="Ferreira K.S."/>
            <person name="Souza R.C."/>
            <person name="Ruiz J.C."/>
            <person name="de Andrade N.C."/>
            <person name="Paes H.C."/>
            <person name="Nicola A.M."/>
            <person name="Albuquerque P."/>
            <person name="Gerber A.L."/>
            <person name="Martins V.P."/>
            <person name="Peconick L.D."/>
            <person name="Neto A.V."/>
            <person name="Chaucanez C.B."/>
            <person name="Silva P.A."/>
            <person name="Cunha O.L."/>
            <person name="de Oliveira F.F."/>
            <person name="dos Santos T.C."/>
            <person name="Barros A.L."/>
            <person name="Soares M.A."/>
            <person name="de Oliveira L.M."/>
            <person name="Marini M.M."/>
            <person name="Villalobos-Duno H."/>
            <person name="Cunha M.M."/>
            <person name="de Hoog S."/>
            <person name="da Silveira J.F."/>
            <person name="Henrissat B."/>
            <person name="Nino-Vega G.A."/>
            <person name="Cisalpino P.S."/>
            <person name="Mora-Montes H.M."/>
            <person name="Almeida S.R."/>
            <person name="Stajich J.E."/>
            <person name="Lopes-Bezerra L.M."/>
            <person name="Vasconcelos A.T."/>
            <person name="Felipe M.S."/>
        </authorList>
    </citation>
    <scope>NUCLEOTIDE SEQUENCE [LARGE SCALE GENOMIC DNA]</scope>
    <source>
        <strain evidence="13 14">1099-18</strain>
    </source>
</reference>
<evidence type="ECO:0000256" key="5">
    <source>
        <dbReference type="ARBA" id="ARBA00022741"/>
    </source>
</evidence>
<dbReference type="KEGG" id="ssck:SPSK_04886"/>
<proteinExistence type="inferred from homology"/>
<feature type="region of interest" description="Disordered" evidence="11">
    <location>
        <begin position="623"/>
        <end position="652"/>
    </location>
</feature>
<feature type="region of interest" description="Disordered" evidence="11">
    <location>
        <begin position="558"/>
        <end position="595"/>
    </location>
</feature>
<dbReference type="InterPro" id="IPR050629">
    <property type="entry name" value="STE20/SPS1-PAK"/>
</dbReference>
<evidence type="ECO:0000313" key="14">
    <source>
        <dbReference type="Proteomes" id="UP000033710"/>
    </source>
</evidence>
<comment type="catalytic activity">
    <reaction evidence="9">
        <text>L-seryl-[protein] + ATP = O-phospho-L-seryl-[protein] + ADP + H(+)</text>
        <dbReference type="Rhea" id="RHEA:17989"/>
        <dbReference type="Rhea" id="RHEA-COMP:9863"/>
        <dbReference type="Rhea" id="RHEA-COMP:11604"/>
        <dbReference type="ChEBI" id="CHEBI:15378"/>
        <dbReference type="ChEBI" id="CHEBI:29999"/>
        <dbReference type="ChEBI" id="CHEBI:30616"/>
        <dbReference type="ChEBI" id="CHEBI:83421"/>
        <dbReference type="ChEBI" id="CHEBI:456216"/>
        <dbReference type="EC" id="2.7.11.1"/>
    </reaction>
</comment>
<feature type="compositionally biased region" description="Gly residues" evidence="11">
    <location>
        <begin position="812"/>
        <end position="822"/>
    </location>
</feature>
<keyword evidence="3" id="KW-0723">Serine/threonine-protein kinase</keyword>
<dbReference type="GeneID" id="27666923"/>
<comment type="caution">
    <text evidence="13">The sequence shown here is derived from an EMBL/GenBank/DDBJ whole genome shotgun (WGS) entry which is preliminary data.</text>
</comment>
<dbReference type="SMART" id="SM00220">
    <property type="entry name" value="S_TKc"/>
    <property type="match status" value="1"/>
</dbReference>
<dbReference type="SUPFAM" id="SSF56112">
    <property type="entry name" value="Protein kinase-like (PK-like)"/>
    <property type="match status" value="1"/>
</dbReference>